<evidence type="ECO:0000256" key="6">
    <source>
        <dbReference type="SAM" id="MobiDB-lite"/>
    </source>
</evidence>
<evidence type="ECO:0008006" key="9">
    <source>
        <dbReference type="Google" id="ProtNLM"/>
    </source>
</evidence>
<comment type="similarity">
    <text evidence="1">Belongs to the APC13 family.</text>
</comment>
<evidence type="ECO:0000256" key="5">
    <source>
        <dbReference type="ARBA" id="ARBA00023306"/>
    </source>
</evidence>
<keyword evidence="4" id="KW-0833">Ubl conjugation pathway</keyword>
<dbReference type="Pfam" id="PF05839">
    <property type="entry name" value="Apc13p"/>
    <property type="match status" value="1"/>
</dbReference>
<dbReference type="AlphaFoldDB" id="A0A9N8KB28"/>
<proteinExistence type="inferred from homology"/>
<dbReference type="OrthoDB" id="2351920at2759"/>
<dbReference type="PANTHER" id="PTHR28526:SF1">
    <property type="entry name" value="ANAPHASE-PROMOTING COMPLEX SUBUNIT 13"/>
    <property type="match status" value="1"/>
</dbReference>
<gene>
    <name evidence="7" type="ORF">AWRI4620_LOCUS535</name>
</gene>
<comment type="caution">
    <text evidence="7">The sequence shown here is derived from an EMBL/GenBank/DDBJ whole genome shotgun (WGS) entry which is preliminary data.</text>
</comment>
<accession>A0A9N8KB28</accession>
<evidence type="ECO:0000256" key="1">
    <source>
        <dbReference type="ARBA" id="ARBA00006940"/>
    </source>
</evidence>
<keyword evidence="5" id="KW-0131">Cell cycle</keyword>
<dbReference type="PANTHER" id="PTHR28526">
    <property type="entry name" value="ANAPHASE-PROMOTING COMPLEX SUBUNIT 13"/>
    <property type="match status" value="1"/>
</dbReference>
<evidence type="ECO:0000313" key="8">
    <source>
        <dbReference type="Proteomes" id="UP000745764"/>
    </source>
</evidence>
<reference evidence="7" key="1">
    <citation type="submission" date="2020-06" db="EMBL/GenBank/DDBJ databases">
        <authorList>
            <person name="Onetto C."/>
        </authorList>
    </citation>
    <scope>NUCLEOTIDE SEQUENCE</scope>
</reference>
<evidence type="ECO:0000256" key="3">
    <source>
        <dbReference type="ARBA" id="ARBA00022776"/>
    </source>
</evidence>
<dbReference type="GO" id="GO:0051301">
    <property type="term" value="P:cell division"/>
    <property type="evidence" value="ECO:0007669"/>
    <property type="project" value="UniProtKB-KW"/>
</dbReference>
<sequence length="177" mass="20428">MTKDSSHTYIHLHRSHHADLLEDFNRTHLPHEEIYVPPQHQPLNPDDEDDVVPEQHAAFGIQRATQRQQEPAWRDLGLDRILNEGPPKTQRQNEQLSKCTVILNTATGSERQKILEAQTIISEEKKSAVEETKSDNDEIESQRKEEEFFPVQEKAETKRDLYEDAASHADFGKRGVD</sequence>
<keyword evidence="8" id="KW-1185">Reference proteome</keyword>
<evidence type="ECO:0000313" key="7">
    <source>
        <dbReference type="EMBL" id="CAD0106280.1"/>
    </source>
</evidence>
<protein>
    <recommendedName>
        <fullName evidence="9">Anaphase-promoting complex subunit 13</fullName>
    </recommendedName>
</protein>
<keyword evidence="2" id="KW-0132">Cell division</keyword>
<dbReference type="InterPro" id="IPR008401">
    <property type="entry name" value="Apc13"/>
</dbReference>
<name>A0A9N8KB28_9PEZI</name>
<dbReference type="Proteomes" id="UP000745764">
    <property type="component" value="Unassembled WGS sequence"/>
</dbReference>
<evidence type="ECO:0000256" key="2">
    <source>
        <dbReference type="ARBA" id="ARBA00022618"/>
    </source>
</evidence>
<dbReference type="EMBL" id="CAINUL010000001">
    <property type="protein sequence ID" value="CAD0106280.1"/>
    <property type="molecule type" value="Genomic_DNA"/>
</dbReference>
<dbReference type="GO" id="GO:0005680">
    <property type="term" value="C:anaphase-promoting complex"/>
    <property type="evidence" value="ECO:0007669"/>
    <property type="project" value="InterPro"/>
</dbReference>
<keyword evidence="3" id="KW-0498">Mitosis</keyword>
<feature type="region of interest" description="Disordered" evidence="6">
    <location>
        <begin position="123"/>
        <end position="177"/>
    </location>
</feature>
<organism evidence="7 8">
    <name type="scientific">Aureobasidium uvarum</name>
    <dbReference type="NCBI Taxonomy" id="2773716"/>
    <lineage>
        <taxon>Eukaryota</taxon>
        <taxon>Fungi</taxon>
        <taxon>Dikarya</taxon>
        <taxon>Ascomycota</taxon>
        <taxon>Pezizomycotina</taxon>
        <taxon>Dothideomycetes</taxon>
        <taxon>Dothideomycetidae</taxon>
        <taxon>Dothideales</taxon>
        <taxon>Saccotheciaceae</taxon>
        <taxon>Aureobasidium</taxon>
    </lineage>
</organism>
<evidence type="ECO:0000256" key="4">
    <source>
        <dbReference type="ARBA" id="ARBA00022786"/>
    </source>
</evidence>